<feature type="binding site" evidence="6">
    <location>
        <position position="184"/>
    </location>
    <ligand>
        <name>molybdate</name>
        <dbReference type="ChEBI" id="CHEBI:36264"/>
    </ligand>
</feature>
<dbReference type="InterPro" id="IPR050682">
    <property type="entry name" value="ModA/WtpA"/>
</dbReference>
<dbReference type="PANTHER" id="PTHR30632">
    <property type="entry name" value="MOLYBDATE-BINDING PERIPLASMIC PROTEIN"/>
    <property type="match status" value="1"/>
</dbReference>
<comment type="similarity">
    <text evidence="1">Belongs to the bacterial solute-binding protein ModA family.</text>
</comment>
<dbReference type="GO" id="GO:0030288">
    <property type="term" value="C:outer membrane-bounded periplasmic space"/>
    <property type="evidence" value="ECO:0007669"/>
    <property type="project" value="TreeGrafter"/>
</dbReference>
<dbReference type="GO" id="GO:0046872">
    <property type="term" value="F:metal ion binding"/>
    <property type="evidence" value="ECO:0007669"/>
    <property type="project" value="UniProtKB-KW"/>
</dbReference>
<dbReference type="InterPro" id="IPR005950">
    <property type="entry name" value="ModA"/>
</dbReference>
<dbReference type="GO" id="GO:0015689">
    <property type="term" value="P:molybdate ion transport"/>
    <property type="evidence" value="ECO:0007669"/>
    <property type="project" value="InterPro"/>
</dbReference>
<proteinExistence type="inferred from homology"/>
<organism evidence="8 9">
    <name type="scientific">Halomonas binhaiensis</name>
    <dbReference type="NCBI Taxonomy" id="2562282"/>
    <lineage>
        <taxon>Bacteria</taxon>
        <taxon>Pseudomonadati</taxon>
        <taxon>Pseudomonadota</taxon>
        <taxon>Gammaproteobacteria</taxon>
        <taxon>Oceanospirillales</taxon>
        <taxon>Halomonadaceae</taxon>
        <taxon>Halomonas</taxon>
    </lineage>
</organism>
<accession>A0A5C1NIA9</accession>
<dbReference type="NCBIfam" id="TIGR01256">
    <property type="entry name" value="modA"/>
    <property type="match status" value="1"/>
</dbReference>
<dbReference type="GO" id="GO:0030973">
    <property type="term" value="F:molybdate ion binding"/>
    <property type="evidence" value="ECO:0007669"/>
    <property type="project" value="TreeGrafter"/>
</dbReference>
<dbReference type="FunFam" id="3.40.190.10:FF:000035">
    <property type="entry name" value="Molybdate ABC transporter substrate-binding protein"/>
    <property type="match status" value="1"/>
</dbReference>
<dbReference type="AlphaFoldDB" id="A0A5C1NIA9"/>
<feature type="binding site" evidence="6">
    <location>
        <position position="202"/>
    </location>
    <ligand>
        <name>molybdate</name>
        <dbReference type="ChEBI" id="CHEBI:36264"/>
    </ligand>
</feature>
<dbReference type="EMBL" id="CP038437">
    <property type="protein sequence ID" value="QEM83442.1"/>
    <property type="molecule type" value="Genomic_DNA"/>
</dbReference>
<feature type="binding site" evidence="6">
    <location>
        <position position="157"/>
    </location>
    <ligand>
        <name>molybdate</name>
        <dbReference type="ChEBI" id="CHEBI:36264"/>
    </ligand>
</feature>
<sequence>MLGHRPEFLLSARQSLLALLAISSLATASLAQAATLHVLAAASLTDAMDDAIEIYTANHQEVSIVPIYASSSTLARQIASGAPSDLFISANLKWMDWLEEQDVDLQERANLLQNRLALIAPAASDVTHFIPGKDGSIKDLIGADDRLAVGDPSHVPAGIYAQQALESLGEWQAMEPRLARANDVRGALALVERGETPVGIVYQTDAEASDGVRTLGLFPLESHEPIVYPIAQVGASENDDAEAFRAWLEGQQAQDIFTTHGFMPASGNE</sequence>
<keyword evidence="2 6" id="KW-0500">Molybdenum</keyword>
<evidence type="ECO:0000256" key="5">
    <source>
        <dbReference type="ARBA" id="ARBA00062515"/>
    </source>
</evidence>
<feature type="binding site" evidence="6">
    <location>
        <position position="43"/>
    </location>
    <ligand>
        <name>molybdate</name>
        <dbReference type="ChEBI" id="CHEBI:36264"/>
    </ligand>
</feature>
<dbReference type="OrthoDB" id="9785015at2"/>
<dbReference type="PANTHER" id="PTHR30632:SF17">
    <property type="entry name" value="MOLYBDATE-BINDING PROTEIN MODA"/>
    <property type="match status" value="1"/>
</dbReference>
<name>A0A5C1NIA9_9GAMM</name>
<evidence type="ECO:0000256" key="1">
    <source>
        <dbReference type="ARBA" id="ARBA00009175"/>
    </source>
</evidence>
<dbReference type="PIRSF" id="PIRSF004846">
    <property type="entry name" value="ModA"/>
    <property type="match status" value="1"/>
</dbReference>
<keyword evidence="3 6" id="KW-0479">Metal-binding</keyword>
<evidence type="ECO:0000256" key="7">
    <source>
        <dbReference type="SAM" id="SignalP"/>
    </source>
</evidence>
<dbReference type="SUPFAM" id="SSF53850">
    <property type="entry name" value="Periplasmic binding protein-like II"/>
    <property type="match status" value="1"/>
</dbReference>
<feature type="binding site" evidence="6">
    <location>
        <position position="71"/>
    </location>
    <ligand>
        <name>molybdate</name>
        <dbReference type="ChEBI" id="CHEBI:36264"/>
    </ligand>
</feature>
<comment type="subunit">
    <text evidence="5">The complex is composed of two ATP-binding proteins (ModC), two transmembrane proteins (ModB) and a solute-binding protein (ModA).</text>
</comment>
<evidence type="ECO:0000256" key="2">
    <source>
        <dbReference type="ARBA" id="ARBA00022505"/>
    </source>
</evidence>
<gene>
    <name evidence="8" type="primary">modA</name>
    <name evidence="8" type="ORF">E4T21_19185</name>
</gene>
<protein>
    <submittedName>
        <fullName evidence="8">Molybdate ABC transporter substrate-binding protein</fullName>
    </submittedName>
</protein>
<dbReference type="GO" id="GO:1901359">
    <property type="term" value="F:tungstate binding"/>
    <property type="evidence" value="ECO:0007669"/>
    <property type="project" value="UniProtKB-ARBA"/>
</dbReference>
<dbReference type="Gene3D" id="3.40.190.10">
    <property type="entry name" value="Periplasmic binding protein-like II"/>
    <property type="match status" value="2"/>
</dbReference>
<evidence type="ECO:0000256" key="4">
    <source>
        <dbReference type="ARBA" id="ARBA00022729"/>
    </source>
</evidence>
<dbReference type="NCBIfam" id="NF007958">
    <property type="entry name" value="PRK10677.1"/>
    <property type="match status" value="1"/>
</dbReference>
<feature type="chain" id="PRO_5022968170" evidence="7">
    <location>
        <begin position="34"/>
        <end position="269"/>
    </location>
</feature>
<evidence type="ECO:0000313" key="9">
    <source>
        <dbReference type="Proteomes" id="UP000324285"/>
    </source>
</evidence>
<reference evidence="8" key="1">
    <citation type="submission" date="2021-02" db="EMBL/GenBank/DDBJ databases">
        <title>Strain Y2R2, a novel species of the genus Halomonas.</title>
        <authorList>
            <person name="Huang H."/>
        </authorList>
    </citation>
    <scope>NUCLEOTIDE SEQUENCE</scope>
    <source>
        <strain evidence="8">Y2R2</strain>
    </source>
</reference>
<dbReference type="Pfam" id="PF13531">
    <property type="entry name" value="SBP_bac_11"/>
    <property type="match status" value="1"/>
</dbReference>
<keyword evidence="4 7" id="KW-0732">Signal</keyword>
<dbReference type="Proteomes" id="UP000324285">
    <property type="component" value="Chromosome"/>
</dbReference>
<evidence type="ECO:0000256" key="3">
    <source>
        <dbReference type="ARBA" id="ARBA00022723"/>
    </source>
</evidence>
<dbReference type="KEGG" id="hbh:E4T21_19185"/>
<evidence type="ECO:0000313" key="8">
    <source>
        <dbReference type="EMBL" id="QEM83442.1"/>
    </source>
</evidence>
<keyword evidence="9" id="KW-1185">Reference proteome</keyword>
<evidence type="ECO:0000256" key="6">
    <source>
        <dbReference type="PIRSR" id="PIRSR004846-1"/>
    </source>
</evidence>
<dbReference type="RefSeq" id="WP_149286564.1">
    <property type="nucleotide sequence ID" value="NZ_CP038437.2"/>
</dbReference>
<feature type="signal peptide" evidence="7">
    <location>
        <begin position="1"/>
        <end position="33"/>
    </location>
</feature>